<dbReference type="PANTHER" id="PTHR14052:SF0">
    <property type="entry name" value="ORIGIN RECOGNITION COMPLEX SUBUNIT 2"/>
    <property type="match status" value="1"/>
</dbReference>
<dbReference type="Pfam" id="PF24882">
    <property type="entry name" value="WHD_ORC2"/>
    <property type="match status" value="1"/>
</dbReference>
<reference evidence="9" key="1">
    <citation type="journal article" date="2014" name="Genome Announc.">
        <title>Draft genome sequence of Rhodosporidium toruloides CECT1137, an oleaginous yeast of biotechnological interest.</title>
        <authorList>
            <person name="Morin N."/>
            <person name="Calcas X."/>
            <person name="Devillers H."/>
            <person name="Durrens P."/>
            <person name="Sherman D.J."/>
            <person name="Nicaud J.-M."/>
            <person name="Neuveglise C."/>
        </authorList>
    </citation>
    <scope>NUCLEOTIDE SEQUENCE</scope>
    <source>
        <strain evidence="9">CECT1137</strain>
    </source>
</reference>
<organism evidence="9">
    <name type="scientific">Rhodotorula toruloides</name>
    <name type="common">Yeast</name>
    <name type="synonym">Rhodosporidium toruloides</name>
    <dbReference type="NCBI Taxonomy" id="5286"/>
    <lineage>
        <taxon>Eukaryota</taxon>
        <taxon>Fungi</taxon>
        <taxon>Dikarya</taxon>
        <taxon>Basidiomycota</taxon>
        <taxon>Pucciniomycotina</taxon>
        <taxon>Microbotryomycetes</taxon>
        <taxon>Sporidiobolales</taxon>
        <taxon>Sporidiobolaceae</taxon>
        <taxon>Rhodotorula</taxon>
    </lineage>
</organism>
<keyword evidence="3 5" id="KW-0235">DNA replication</keyword>
<dbReference type="EMBL" id="LK052960">
    <property type="protein sequence ID" value="CDR49325.1"/>
    <property type="molecule type" value="Genomic_DNA"/>
</dbReference>
<comment type="subcellular location">
    <subcellularLocation>
        <location evidence="1 5">Nucleus</location>
    </subcellularLocation>
</comment>
<sequence>MPPRKARAASTPKKTPSKPSAKAKGKRKATDAPSPSPAKRRSRNTAPTGDSDGSDGEDAYRDDDGPATFVTASAGDAYMLYSTQTSRTTDTLLSTSIDPAFTTATYQAALRKFDAALSAGFDALREASQVRVQRAKERFSRWMWEMDQGFNILLGGVGSKRTVLNAFAEKARTRGNVVVINGFDTAATLVDLVTALEDLVRAQGGQDADEEDEEEVASPRKRRRIAAPAKAKGKGKASTAYSTARTVSALESRVRRLCASIQAAAKAHPAFKPIFLVIHSLDGPSLRLPKNISLLALLAAQSHIHLVASVDHVRASLMFPTAFVTARPPTTPSAETSAEAADLSLSFRAFTFLHYDVSTLLPYDVEVASLGTLSHLLPPSIYPPLSSSLDPTASSLAQSATHVLASVTDRAKRLFNLLGQEQVKMAESLPREVERAMRLTGGAAAGREAEKAPVVAMTLASLKEKATDELIATHRDQVDGFLSEFKDHGVVRSSNQAPEIIEGVNDDEDGQAEEGGEWVWIPLAKEALEEVLEELGVEE</sequence>
<evidence type="ECO:0000256" key="1">
    <source>
        <dbReference type="ARBA" id="ARBA00004123"/>
    </source>
</evidence>
<dbReference type="PANTHER" id="PTHR14052">
    <property type="entry name" value="ORIGIN RECOGNITION COMPLEX SUBUNIT 2"/>
    <property type="match status" value="1"/>
</dbReference>
<dbReference type="GO" id="GO:0005664">
    <property type="term" value="C:nuclear origin of replication recognition complex"/>
    <property type="evidence" value="ECO:0007669"/>
    <property type="project" value="UniProtKB-UniRule"/>
</dbReference>
<dbReference type="GO" id="GO:0006260">
    <property type="term" value="P:DNA replication"/>
    <property type="evidence" value="ECO:0007669"/>
    <property type="project" value="UniProtKB-UniRule"/>
</dbReference>
<feature type="compositionally biased region" description="Low complexity" evidence="6">
    <location>
        <begin position="8"/>
        <end position="20"/>
    </location>
</feature>
<evidence type="ECO:0000256" key="6">
    <source>
        <dbReference type="SAM" id="MobiDB-lite"/>
    </source>
</evidence>
<evidence type="ECO:0000256" key="3">
    <source>
        <dbReference type="ARBA" id="ARBA00022705"/>
    </source>
</evidence>
<feature type="region of interest" description="Disordered" evidence="6">
    <location>
        <begin position="203"/>
        <end position="229"/>
    </location>
</feature>
<dbReference type="Pfam" id="PF04084">
    <property type="entry name" value="RecA-like_ORC2"/>
    <property type="match status" value="1"/>
</dbReference>
<evidence type="ECO:0000256" key="4">
    <source>
        <dbReference type="ARBA" id="ARBA00023242"/>
    </source>
</evidence>
<feature type="compositionally biased region" description="Basic residues" evidence="6">
    <location>
        <begin position="219"/>
        <end position="229"/>
    </location>
</feature>
<gene>
    <name evidence="9" type="ORF">RHTO0S_25e01332g</name>
</gene>
<name>A0A061BQI0_RHOTO</name>
<dbReference type="AlphaFoldDB" id="A0A061BQI0"/>
<dbReference type="InterPro" id="IPR056772">
    <property type="entry name" value="RecA-like_ORC2"/>
</dbReference>
<evidence type="ECO:0000259" key="8">
    <source>
        <dbReference type="Pfam" id="PF24882"/>
    </source>
</evidence>
<dbReference type="InterPro" id="IPR007220">
    <property type="entry name" value="ORC2"/>
</dbReference>
<evidence type="ECO:0000259" key="7">
    <source>
        <dbReference type="Pfam" id="PF04084"/>
    </source>
</evidence>
<feature type="region of interest" description="Disordered" evidence="6">
    <location>
        <begin position="1"/>
        <end position="67"/>
    </location>
</feature>
<keyword evidence="4 5" id="KW-0539">Nucleus</keyword>
<evidence type="ECO:0000313" key="9">
    <source>
        <dbReference type="EMBL" id="CDR49325.1"/>
    </source>
</evidence>
<dbReference type="OrthoDB" id="346673at2759"/>
<evidence type="ECO:0000256" key="2">
    <source>
        <dbReference type="ARBA" id="ARBA00007421"/>
    </source>
</evidence>
<accession>A0A061BQI0</accession>
<dbReference type="GO" id="GO:0003688">
    <property type="term" value="F:DNA replication origin binding"/>
    <property type="evidence" value="ECO:0007669"/>
    <property type="project" value="UniProtKB-UniRule"/>
</dbReference>
<comment type="subunit">
    <text evidence="5">Component of the origin recognition complex (ORC).</text>
</comment>
<protein>
    <recommendedName>
        <fullName evidence="5">Origin recognition complex subunit 2</fullName>
    </recommendedName>
</protein>
<dbReference type="InterPro" id="IPR056773">
    <property type="entry name" value="WHD_ORC2"/>
</dbReference>
<feature type="domain" description="Origin recognition complex subunit 2 winged-helix" evidence="8">
    <location>
        <begin position="452"/>
        <end position="526"/>
    </location>
</feature>
<feature type="domain" description="Origin recognition complex subunit 2 RecA-like" evidence="7">
    <location>
        <begin position="134"/>
        <end position="322"/>
    </location>
</feature>
<proteinExistence type="inferred from homology"/>
<comment type="function">
    <text evidence="5">Component of the origin recognition complex (ORC) that binds origins of replication. DNA-binding is ATP-dependent. ORC is required to assemble the pre-replication complex necessary to initiate DNA replication.</text>
</comment>
<comment type="similarity">
    <text evidence="2 5">Belongs to the ORC2 family.</text>
</comment>
<evidence type="ECO:0000256" key="5">
    <source>
        <dbReference type="RuleBase" id="RU368084"/>
    </source>
</evidence>
<feature type="compositionally biased region" description="Acidic residues" evidence="6">
    <location>
        <begin position="207"/>
        <end position="216"/>
    </location>
</feature>